<name>A0A6M3LYN7_9ZZZZ</name>
<dbReference type="AlphaFoldDB" id="A0A6M3LYN7"/>
<reference evidence="2" key="1">
    <citation type="submission" date="2020-03" db="EMBL/GenBank/DDBJ databases">
        <title>The deep terrestrial virosphere.</title>
        <authorList>
            <person name="Holmfeldt K."/>
            <person name="Nilsson E."/>
            <person name="Simone D."/>
            <person name="Lopez-Fernandez M."/>
            <person name="Wu X."/>
            <person name="de Brujin I."/>
            <person name="Lundin D."/>
            <person name="Andersson A."/>
            <person name="Bertilsson S."/>
            <person name="Dopson M."/>
        </authorList>
    </citation>
    <scope>NUCLEOTIDE SEQUENCE</scope>
    <source>
        <strain evidence="2">MM171A00514</strain>
    </source>
</reference>
<gene>
    <name evidence="2" type="ORF">MM171A00514_0024</name>
</gene>
<sequence length="61" mass="6560">MGLNISTAIRITSTAIAGDDDGEIHCYVASRELYGVHPQGFPQRGEGIHTTTRRDSVSSTL</sequence>
<evidence type="ECO:0000256" key="1">
    <source>
        <dbReference type="SAM" id="MobiDB-lite"/>
    </source>
</evidence>
<evidence type="ECO:0000313" key="2">
    <source>
        <dbReference type="EMBL" id="QJB00388.1"/>
    </source>
</evidence>
<accession>A0A6M3LYN7</accession>
<organism evidence="2">
    <name type="scientific">viral metagenome</name>
    <dbReference type="NCBI Taxonomy" id="1070528"/>
    <lineage>
        <taxon>unclassified sequences</taxon>
        <taxon>metagenomes</taxon>
        <taxon>organismal metagenomes</taxon>
    </lineage>
</organism>
<feature type="compositionally biased region" description="Basic and acidic residues" evidence="1">
    <location>
        <begin position="52"/>
        <end position="61"/>
    </location>
</feature>
<protein>
    <submittedName>
        <fullName evidence="2">Uncharacterized protein</fullName>
    </submittedName>
</protein>
<proteinExistence type="predicted"/>
<dbReference type="EMBL" id="MT143691">
    <property type="protein sequence ID" value="QJB00388.1"/>
    <property type="molecule type" value="Genomic_DNA"/>
</dbReference>
<feature type="region of interest" description="Disordered" evidence="1">
    <location>
        <begin position="38"/>
        <end position="61"/>
    </location>
</feature>